<dbReference type="PROSITE" id="PS00061">
    <property type="entry name" value="ADH_SHORT"/>
    <property type="match status" value="1"/>
</dbReference>
<dbReference type="Pfam" id="PF13561">
    <property type="entry name" value="adh_short_C2"/>
    <property type="match status" value="1"/>
</dbReference>
<protein>
    <submittedName>
        <fullName evidence="3">3-oxoacyl-[acyl-carrier-protein] reductase</fullName>
    </submittedName>
</protein>
<comment type="similarity">
    <text evidence="1">Belongs to the short-chain dehydrogenases/reductases (SDR) family.</text>
</comment>
<evidence type="ECO:0000256" key="1">
    <source>
        <dbReference type="ARBA" id="ARBA00006484"/>
    </source>
</evidence>
<reference evidence="4" key="1">
    <citation type="journal article" date="2019" name="Int. J. Syst. Evol. Microbiol.">
        <title>The Global Catalogue of Microorganisms (GCM) 10K type strain sequencing project: providing services to taxonomists for standard genome sequencing and annotation.</title>
        <authorList>
            <consortium name="The Broad Institute Genomics Platform"/>
            <consortium name="The Broad Institute Genome Sequencing Center for Infectious Disease"/>
            <person name="Wu L."/>
            <person name="Ma J."/>
        </authorList>
    </citation>
    <scope>NUCLEOTIDE SEQUENCE [LARGE SCALE GENOMIC DNA]</scope>
    <source>
        <strain evidence="4">JCM 14901</strain>
    </source>
</reference>
<gene>
    <name evidence="3" type="primary">fabG_2</name>
    <name evidence="3" type="ORF">GCM10009776_23560</name>
</gene>
<keyword evidence="4" id="KW-1185">Reference proteome</keyword>
<dbReference type="Gene3D" id="3.40.50.720">
    <property type="entry name" value="NAD(P)-binding Rossmann-like Domain"/>
    <property type="match status" value="1"/>
</dbReference>
<dbReference type="PRINTS" id="PR00081">
    <property type="entry name" value="GDHRDH"/>
</dbReference>
<sequence>MTDAASAPQIFPRFAGKTVLVTGAGTGFGAEIAVRAAQEGAKVAIHYNSSRAGAERTLERVREAGSDGILVQANISTWDAIKRMADEVWAALGTLDVLVNNVGDVSSEQMNWDELTQEALDAVIDIDVKGTLLMTHEFGARMLEQGHGSIVQVGSTVIVRGSARAPQYAAAKYAILGITKSYAKAFAPAVRVNTFAPGFMETERLLNREDWKSGRREVLLSQTPMGVIPPPEFVAGTCLWLATDEAAHLTGGYMLADGGFNMVGA</sequence>
<proteinExistence type="inferred from homology"/>
<comment type="caution">
    <text evidence="3">The sequence shown here is derived from an EMBL/GenBank/DDBJ whole genome shotgun (WGS) entry which is preliminary data.</text>
</comment>
<dbReference type="EMBL" id="BAAAOG010000004">
    <property type="protein sequence ID" value="GAA1960262.1"/>
    <property type="molecule type" value="Genomic_DNA"/>
</dbReference>
<evidence type="ECO:0000313" key="4">
    <source>
        <dbReference type="Proteomes" id="UP001499933"/>
    </source>
</evidence>
<dbReference type="InterPro" id="IPR036291">
    <property type="entry name" value="NAD(P)-bd_dom_sf"/>
</dbReference>
<organism evidence="3 4">
    <name type="scientific">Microbacterium deminutum</name>
    <dbReference type="NCBI Taxonomy" id="344164"/>
    <lineage>
        <taxon>Bacteria</taxon>
        <taxon>Bacillati</taxon>
        <taxon>Actinomycetota</taxon>
        <taxon>Actinomycetes</taxon>
        <taxon>Micrococcales</taxon>
        <taxon>Microbacteriaceae</taxon>
        <taxon>Microbacterium</taxon>
    </lineage>
</organism>
<dbReference type="PANTHER" id="PTHR43639">
    <property type="entry name" value="OXIDOREDUCTASE, SHORT-CHAIN DEHYDROGENASE/REDUCTASE FAMILY (AFU_ORTHOLOGUE AFUA_5G02870)"/>
    <property type="match status" value="1"/>
</dbReference>
<dbReference type="PRINTS" id="PR00080">
    <property type="entry name" value="SDRFAMILY"/>
</dbReference>
<dbReference type="RefSeq" id="WP_344094854.1">
    <property type="nucleotide sequence ID" value="NZ_BAAAOG010000004.1"/>
</dbReference>
<evidence type="ECO:0000256" key="2">
    <source>
        <dbReference type="ARBA" id="ARBA00023002"/>
    </source>
</evidence>
<dbReference type="InterPro" id="IPR002347">
    <property type="entry name" value="SDR_fam"/>
</dbReference>
<accession>A0ABP5C9G3</accession>
<name>A0ABP5C9G3_9MICO</name>
<evidence type="ECO:0000313" key="3">
    <source>
        <dbReference type="EMBL" id="GAA1960262.1"/>
    </source>
</evidence>
<dbReference type="Proteomes" id="UP001499933">
    <property type="component" value="Unassembled WGS sequence"/>
</dbReference>
<dbReference type="InterPro" id="IPR020904">
    <property type="entry name" value="Sc_DH/Rdtase_CS"/>
</dbReference>
<dbReference type="SUPFAM" id="SSF51735">
    <property type="entry name" value="NAD(P)-binding Rossmann-fold domains"/>
    <property type="match status" value="1"/>
</dbReference>
<keyword evidence="2" id="KW-0560">Oxidoreductase</keyword>
<dbReference type="PANTHER" id="PTHR43639:SF1">
    <property type="entry name" value="SHORT-CHAIN DEHYDROGENASE_REDUCTASE FAMILY PROTEIN"/>
    <property type="match status" value="1"/>
</dbReference>